<reference evidence="2 3" key="1">
    <citation type="submission" date="2020-08" db="EMBL/GenBank/DDBJ databases">
        <title>Genomic Encyclopedia of Type Strains, Phase IV (KMG-IV): sequencing the most valuable type-strain genomes for metagenomic binning, comparative biology and taxonomic classification.</title>
        <authorList>
            <person name="Goeker M."/>
        </authorList>
    </citation>
    <scope>NUCLEOTIDE SEQUENCE [LARGE SCALE GENOMIC DNA]</scope>
    <source>
        <strain evidence="2 3">DSM 27203</strain>
    </source>
</reference>
<comment type="caution">
    <text evidence="2">The sequence shown here is derived from an EMBL/GenBank/DDBJ whole genome shotgun (WGS) entry which is preliminary data.</text>
</comment>
<evidence type="ECO:0000313" key="3">
    <source>
        <dbReference type="Proteomes" id="UP000554342"/>
    </source>
</evidence>
<gene>
    <name evidence="2" type="ORF">FHR23_000212</name>
</gene>
<organism evidence="2 3">
    <name type="scientific">Stakelama sediminis</name>
    <dbReference type="NCBI Taxonomy" id="463200"/>
    <lineage>
        <taxon>Bacteria</taxon>
        <taxon>Pseudomonadati</taxon>
        <taxon>Pseudomonadota</taxon>
        <taxon>Alphaproteobacteria</taxon>
        <taxon>Sphingomonadales</taxon>
        <taxon>Sphingomonadaceae</taxon>
        <taxon>Stakelama</taxon>
    </lineage>
</organism>
<evidence type="ECO:0000313" key="2">
    <source>
        <dbReference type="EMBL" id="MBB5717305.1"/>
    </source>
</evidence>
<keyword evidence="3" id="KW-1185">Reference proteome</keyword>
<proteinExistence type="predicted"/>
<dbReference type="RefSeq" id="WP_246359642.1">
    <property type="nucleotide sequence ID" value="NZ_BAABIF010000004.1"/>
</dbReference>
<evidence type="ECO:0000256" key="1">
    <source>
        <dbReference type="SAM" id="SignalP"/>
    </source>
</evidence>
<protein>
    <submittedName>
        <fullName evidence="2">Uncharacterized protein</fullName>
    </submittedName>
</protein>
<name>A0A840YUV3_9SPHN</name>
<keyword evidence="1" id="KW-0732">Signal</keyword>
<feature type="signal peptide" evidence="1">
    <location>
        <begin position="1"/>
        <end position="22"/>
    </location>
</feature>
<feature type="chain" id="PRO_5032745450" evidence="1">
    <location>
        <begin position="23"/>
        <end position="151"/>
    </location>
</feature>
<dbReference type="EMBL" id="JACIJI010000001">
    <property type="protein sequence ID" value="MBB5717305.1"/>
    <property type="molecule type" value="Genomic_DNA"/>
</dbReference>
<sequence>MTTRFWTLVMCGAALAASPALAQDNTTTTQGQTEVHTTAASQDNPPKKVRSVILYGSDKCPKAQGDEIVVCSKADESPYRIPKRFRQLPNDVAHSAWGRKVEVLEDQAKIGLPDSCSPVGTGGQTGCTAQMLRQWRAEQRAKQQEESDIPN</sequence>
<accession>A0A840YUV3</accession>
<dbReference type="AlphaFoldDB" id="A0A840YUV3"/>
<dbReference type="Proteomes" id="UP000554342">
    <property type="component" value="Unassembled WGS sequence"/>
</dbReference>